<evidence type="ECO:0000259" key="11">
    <source>
        <dbReference type="PROSITE" id="PS51645"/>
    </source>
</evidence>
<dbReference type="OrthoDB" id="9772484at2"/>
<dbReference type="Gene3D" id="1.10.579.10">
    <property type="entry name" value="DNA Cyclobutane Dipyrimidine Photolyase, subunit A, domain 3"/>
    <property type="match status" value="1"/>
</dbReference>
<reference evidence="12 13" key="1">
    <citation type="journal article" date="2011" name="J. Bacteriol.">
        <title>Draft genome sequence of the anoxygenic filamentous phototrophic bacterium Oscillochloris trichoides subsp. DG-6.</title>
        <authorList>
            <person name="Kuznetsov B.B."/>
            <person name="Ivanovsky R.N."/>
            <person name="Keppen O.I."/>
            <person name="Sukhacheva M.V."/>
            <person name="Bumazhkin B.K."/>
            <person name="Patutina E.O."/>
            <person name="Beletsky A.V."/>
            <person name="Mardanov A.V."/>
            <person name="Baslerov R.V."/>
            <person name="Panteleeva A.N."/>
            <person name="Kolganova T.V."/>
            <person name="Ravin N.V."/>
            <person name="Skryabin K.G."/>
        </authorList>
    </citation>
    <scope>NUCLEOTIDE SEQUENCE [LARGE SCALE GENOMIC DNA]</scope>
    <source>
        <strain evidence="12 13">DG-6</strain>
    </source>
</reference>
<feature type="domain" description="Photolyase/cryptochrome alpha/beta" evidence="11">
    <location>
        <begin position="1"/>
        <end position="130"/>
    </location>
</feature>
<dbReference type="GO" id="GO:0003677">
    <property type="term" value="F:DNA binding"/>
    <property type="evidence" value="ECO:0007669"/>
    <property type="project" value="TreeGrafter"/>
</dbReference>
<keyword evidence="6 10" id="KW-0157">Chromophore</keyword>
<feature type="site" description="Electron transfer via tryptophanyl radical" evidence="9">
    <location>
        <position position="293"/>
    </location>
</feature>
<dbReference type="Gene3D" id="1.25.40.80">
    <property type="match status" value="1"/>
</dbReference>
<dbReference type="GO" id="GO:0009416">
    <property type="term" value="P:response to light stimulus"/>
    <property type="evidence" value="ECO:0007669"/>
    <property type="project" value="TreeGrafter"/>
</dbReference>
<dbReference type="GO" id="GO:0003904">
    <property type="term" value="F:deoxyribodipyrimidine photo-lyase activity"/>
    <property type="evidence" value="ECO:0007669"/>
    <property type="project" value="UniProtKB-EC"/>
</dbReference>
<dbReference type="Pfam" id="PF00875">
    <property type="entry name" value="DNA_photolyase"/>
    <property type="match status" value="1"/>
</dbReference>
<dbReference type="InterPro" id="IPR036155">
    <property type="entry name" value="Crypto/Photolyase_N_sf"/>
</dbReference>
<dbReference type="PANTHER" id="PTHR11455:SF9">
    <property type="entry name" value="CRYPTOCHROME CIRCADIAN CLOCK 5 ISOFORM X1"/>
    <property type="match status" value="1"/>
</dbReference>
<dbReference type="STRING" id="765420.OSCT_1538"/>
<dbReference type="Pfam" id="PF03441">
    <property type="entry name" value="FAD_binding_7"/>
    <property type="match status" value="1"/>
</dbReference>
<evidence type="ECO:0000313" key="12">
    <source>
        <dbReference type="EMBL" id="EFO80598.1"/>
    </source>
</evidence>
<feature type="binding site" evidence="8">
    <location>
        <begin position="262"/>
        <end position="269"/>
    </location>
    <ligand>
        <name>FAD</name>
        <dbReference type="ChEBI" id="CHEBI:57692"/>
    </ligand>
</feature>
<evidence type="ECO:0000256" key="2">
    <source>
        <dbReference type="ARBA" id="ARBA00013149"/>
    </source>
</evidence>
<feature type="binding site" evidence="8">
    <location>
        <position position="215"/>
    </location>
    <ligand>
        <name>FAD</name>
        <dbReference type="ChEBI" id="CHEBI:57692"/>
    </ligand>
</feature>
<proteinExistence type="inferred from homology"/>
<evidence type="ECO:0000256" key="8">
    <source>
        <dbReference type="PIRSR" id="PIRSR602081-1"/>
    </source>
</evidence>
<dbReference type="PROSITE" id="PS00394">
    <property type="entry name" value="DNA_PHOTOLYASES_1_1"/>
    <property type="match status" value="1"/>
</dbReference>
<feature type="binding site" evidence="8">
    <location>
        <begin position="227"/>
        <end position="231"/>
    </location>
    <ligand>
        <name>FAD</name>
        <dbReference type="ChEBI" id="CHEBI:57692"/>
    </ligand>
</feature>
<comment type="similarity">
    <text evidence="10">Belongs to the DNA photolyase family.</text>
</comment>
<dbReference type="GO" id="GO:0000719">
    <property type="term" value="P:photoreactive repair"/>
    <property type="evidence" value="ECO:0007669"/>
    <property type="project" value="UniProtKB-ARBA"/>
</dbReference>
<evidence type="ECO:0000256" key="1">
    <source>
        <dbReference type="ARBA" id="ARBA00001932"/>
    </source>
</evidence>
<gene>
    <name evidence="12" type="ORF">OSCT_1538</name>
</gene>
<dbReference type="EC" id="4.1.99.3" evidence="2"/>
<comment type="catalytic activity">
    <reaction evidence="7">
        <text>cyclobutadipyrimidine (in DNA) = 2 pyrimidine residues (in DNA).</text>
        <dbReference type="EC" id="4.1.99.3"/>
    </reaction>
</comment>
<evidence type="ECO:0000256" key="6">
    <source>
        <dbReference type="ARBA" id="ARBA00022991"/>
    </source>
</evidence>
<dbReference type="Proteomes" id="UP000054010">
    <property type="component" value="Unassembled WGS sequence"/>
</dbReference>
<dbReference type="SUPFAM" id="SSF48173">
    <property type="entry name" value="Cryptochrome/photolyase FAD-binding domain"/>
    <property type="match status" value="1"/>
</dbReference>
<feature type="site" description="Electron transfer via tryptophanyl radical" evidence="9">
    <location>
        <position position="369"/>
    </location>
</feature>
<evidence type="ECO:0000256" key="10">
    <source>
        <dbReference type="RuleBase" id="RU004182"/>
    </source>
</evidence>
<dbReference type="PROSITE" id="PS51645">
    <property type="entry name" value="PHR_CRY_ALPHA_BETA"/>
    <property type="match status" value="1"/>
</dbReference>
<comment type="cofactor">
    <cofactor evidence="1">
        <name>(6R)-5,10-methylene-5,6,7,8-tetrahydrofolate</name>
        <dbReference type="ChEBI" id="CHEBI:15636"/>
    </cofactor>
</comment>
<dbReference type="Gene3D" id="3.40.50.620">
    <property type="entry name" value="HUPs"/>
    <property type="match status" value="1"/>
</dbReference>
<dbReference type="FunFam" id="1.10.579.10:FF:000003">
    <property type="entry name" value="Deoxyribodipyrimidine photo-lyase"/>
    <property type="match status" value="1"/>
</dbReference>
<dbReference type="eggNOG" id="COG0415">
    <property type="taxonomic scope" value="Bacteria"/>
</dbReference>
<dbReference type="InterPro" id="IPR002081">
    <property type="entry name" value="Cryptochrome/DNA_photolyase_1"/>
</dbReference>
<evidence type="ECO:0000313" key="13">
    <source>
        <dbReference type="Proteomes" id="UP000054010"/>
    </source>
</evidence>
<keyword evidence="13" id="KW-1185">Reference proteome</keyword>
<evidence type="ECO:0000256" key="7">
    <source>
        <dbReference type="ARBA" id="ARBA00033999"/>
    </source>
</evidence>
<dbReference type="InterPro" id="IPR018394">
    <property type="entry name" value="DNA_photolyase_1_CS_C"/>
</dbReference>
<feature type="site" description="Electron transfer via tryptophanyl radical" evidence="9">
    <location>
        <position position="346"/>
    </location>
</feature>
<evidence type="ECO:0000256" key="3">
    <source>
        <dbReference type="ARBA" id="ARBA00014046"/>
    </source>
</evidence>
<dbReference type="SUPFAM" id="SSF52425">
    <property type="entry name" value="Cryptochrome/photolyase, N-terminal domain"/>
    <property type="match status" value="1"/>
</dbReference>
<dbReference type="PRINTS" id="PR00147">
    <property type="entry name" value="DNAPHOTLYASE"/>
</dbReference>
<accession>E1IDY7</accession>
<dbReference type="InterPro" id="IPR014729">
    <property type="entry name" value="Rossmann-like_a/b/a_fold"/>
</dbReference>
<sequence>MIIHWFRRDLRLSDNPALSAAALASGGHVLPVYILDPTLLNGLWASPARSAFLIAGLRALDAQLQHHGLRLIVRHGEPVATLLHLVAETGASAVTWNRDYSPYSRRRDQAIEAALHAAGCAVQHTHDVAICPPDQILTKNATPYSVYTPYARQWRTWLAHADLRPVAAPILQPCRDLPVSHAIPDLLAPHPLPPAGELAAQTILDEFTRTSLRTYATQRDLPAVPGTSRLSPYLRFGMIAVRQCLAVAQAHPGPGADTWIAELAWRDFYIQVLFHHPHVLRGAFKPQYDDLAWENDPDLFAAWCAGHTGYPMVDAAMRQLQQEGWMHNRARMIVASFLTKDLLIDWRWGERYFMQMLLDGDPAANNGGWQWAASTGTDAQPYFRIFNPTCQGQKFDPHGDYIRRYLPELAGVPNHKIHTPHLLSASEQMRAGVRIGHDYPAPLVDHAQRRERALGIYRR</sequence>
<dbReference type="InterPro" id="IPR006050">
    <property type="entry name" value="DNA_photolyase_N"/>
</dbReference>
<dbReference type="HOGENOM" id="CLU_010348_2_2_0"/>
<keyword evidence="4 8" id="KW-0285">Flavoprotein</keyword>
<dbReference type="PANTHER" id="PTHR11455">
    <property type="entry name" value="CRYPTOCHROME"/>
    <property type="match status" value="1"/>
</dbReference>
<dbReference type="EMBL" id="ADVR01000048">
    <property type="protein sequence ID" value="EFO80598.1"/>
    <property type="molecule type" value="Genomic_DNA"/>
</dbReference>
<evidence type="ECO:0000256" key="4">
    <source>
        <dbReference type="ARBA" id="ARBA00022630"/>
    </source>
</evidence>
<evidence type="ECO:0000256" key="5">
    <source>
        <dbReference type="ARBA" id="ARBA00022827"/>
    </source>
</evidence>
<feature type="binding site" evidence="8">
    <location>
        <begin position="359"/>
        <end position="361"/>
    </location>
    <ligand>
        <name>FAD</name>
        <dbReference type="ChEBI" id="CHEBI:57692"/>
    </ligand>
</feature>
<comment type="caution">
    <text evidence="12">The sequence shown here is derived from an EMBL/GenBank/DDBJ whole genome shotgun (WGS) entry which is preliminary data.</text>
</comment>
<protein>
    <recommendedName>
        <fullName evidence="3">Deoxyribodipyrimidine photo-lyase</fullName>
        <ecNumber evidence="2">4.1.99.3</ecNumber>
    </recommendedName>
</protein>
<comment type="cofactor">
    <cofactor evidence="8">
        <name>FAD</name>
        <dbReference type="ChEBI" id="CHEBI:57692"/>
    </cofactor>
    <text evidence="8">Binds 1 FAD per subunit.</text>
</comment>
<keyword evidence="5 8" id="KW-0274">FAD</keyword>
<dbReference type="InterPro" id="IPR005101">
    <property type="entry name" value="Cryptochr/Photolyase_FAD-bd"/>
</dbReference>
<dbReference type="InterPro" id="IPR036134">
    <property type="entry name" value="Crypto/Photolyase_FAD-like_sf"/>
</dbReference>
<feature type="binding site" evidence="8">
    <location>
        <position position="259"/>
    </location>
    <ligand>
        <name>FAD</name>
        <dbReference type="ChEBI" id="CHEBI:57692"/>
    </ligand>
</feature>
<dbReference type="GO" id="GO:0071949">
    <property type="term" value="F:FAD binding"/>
    <property type="evidence" value="ECO:0007669"/>
    <property type="project" value="TreeGrafter"/>
</dbReference>
<evidence type="ECO:0000256" key="9">
    <source>
        <dbReference type="PIRSR" id="PIRSR602081-2"/>
    </source>
</evidence>
<dbReference type="PROSITE" id="PS00691">
    <property type="entry name" value="DNA_PHOTOLYASES_1_2"/>
    <property type="match status" value="1"/>
</dbReference>
<name>E1IDY7_9CHLR</name>
<dbReference type="AlphaFoldDB" id="E1IDY7"/>
<organism evidence="12 13">
    <name type="scientific">Oscillochloris trichoides DG-6</name>
    <dbReference type="NCBI Taxonomy" id="765420"/>
    <lineage>
        <taxon>Bacteria</taxon>
        <taxon>Bacillati</taxon>
        <taxon>Chloroflexota</taxon>
        <taxon>Chloroflexia</taxon>
        <taxon>Chloroflexales</taxon>
        <taxon>Chloroflexineae</taxon>
        <taxon>Oscillochloridaceae</taxon>
        <taxon>Oscillochloris</taxon>
    </lineage>
</organism>